<feature type="compositionally biased region" description="Polar residues" evidence="4">
    <location>
        <begin position="1818"/>
        <end position="1827"/>
    </location>
</feature>
<organism evidence="7 8">
    <name type="scientific">Actinomyces bovis</name>
    <dbReference type="NCBI Taxonomy" id="1658"/>
    <lineage>
        <taxon>Bacteria</taxon>
        <taxon>Bacillati</taxon>
        <taxon>Actinomycetota</taxon>
        <taxon>Actinomycetes</taxon>
        <taxon>Actinomycetales</taxon>
        <taxon>Actinomycetaceae</taxon>
        <taxon>Actinomyces</taxon>
    </lineage>
</organism>
<feature type="compositionally biased region" description="Polar residues" evidence="4">
    <location>
        <begin position="1363"/>
        <end position="1374"/>
    </location>
</feature>
<dbReference type="NCBIfam" id="NF012211">
    <property type="entry name" value="tand_rpt_95"/>
    <property type="match status" value="2"/>
</dbReference>
<dbReference type="Pfam" id="PF17963">
    <property type="entry name" value="Big_9"/>
    <property type="match status" value="6"/>
</dbReference>
<evidence type="ECO:0000256" key="5">
    <source>
        <dbReference type="SAM" id="SignalP"/>
    </source>
</evidence>
<dbReference type="PANTHER" id="PTHR13817">
    <property type="entry name" value="TITIN"/>
    <property type="match status" value="1"/>
</dbReference>
<dbReference type="InterPro" id="IPR036116">
    <property type="entry name" value="FN3_sf"/>
</dbReference>
<dbReference type="Gene3D" id="2.60.40.10">
    <property type="entry name" value="Immunoglobulins"/>
    <property type="match status" value="3"/>
</dbReference>
<dbReference type="SUPFAM" id="SSF49265">
    <property type="entry name" value="Fibronectin type III"/>
    <property type="match status" value="3"/>
</dbReference>
<protein>
    <submittedName>
        <fullName evidence="7">Fibronectin type III domain</fullName>
    </submittedName>
</protein>
<accession>A0ABY1VN60</accession>
<dbReference type="PROSITE" id="PS50853">
    <property type="entry name" value="FN3"/>
    <property type="match status" value="2"/>
</dbReference>
<dbReference type="InterPro" id="IPR050964">
    <property type="entry name" value="Striated_Muscle_Regulatory"/>
</dbReference>
<dbReference type="EMBL" id="UAPQ01000006">
    <property type="protein sequence ID" value="SPT53121.1"/>
    <property type="molecule type" value="Genomic_DNA"/>
</dbReference>
<keyword evidence="2" id="KW-0378">Hydrolase</keyword>
<evidence type="ECO:0000256" key="2">
    <source>
        <dbReference type="ARBA" id="ARBA00023295"/>
    </source>
</evidence>
<dbReference type="Gene3D" id="2.60.40.2810">
    <property type="match status" value="1"/>
</dbReference>
<evidence type="ECO:0000256" key="4">
    <source>
        <dbReference type="SAM" id="MobiDB-lite"/>
    </source>
</evidence>
<evidence type="ECO:0000259" key="6">
    <source>
        <dbReference type="PROSITE" id="PS50853"/>
    </source>
</evidence>
<name>A0ABY1VN60_9ACTO</name>
<sequence length="2001" mass="204743">MPSNPFARISNRARRRVSALTATAVTLAFAGAAWAYPGVSQTDLELNDGGVWVTSAAQHLVGRVNYPSRQIDSSVRTASSHFDVTQVASEVLVHDADAASVASVDPALVEFTSPTNLSPTAKVAQGGNRVIAYDPEEGTVRGTRTSELGALPSMRPLLEKLPNVAATIGQDGSVYAVSSSGELATVAVASQGWKEPKRQQLELPAGGDLAITVVGDQPVVLETGTGVLHLPGGAKTELGSGGFVLQQPGPASSTVLVASRTGLLTVPLEGGAPSDVVPQDQLSGAQGVAAQPVLLRGCTYGAWSSSGQFIRQCAGEAPEVKTDSNLASAQNPVFRVNRDAIVLNDTIKGNVWLPEDNLVLVDKWVDATAQADDNADRQDKSAKTTQSKKTKPDRTQENHAPTAYDDNFGVRPGRSTVLNVLANDVDTDGDILTATSGYTGNLGTVTAGQSGRTLQINVPANATGSTAIPYTASDGRGQADSAVATVTVHDWNVNSAPTPGKEQQSLSMAQGGTISAYVLGDWQDPDGDPVFLASASGTDVEVQTTQEGTITVRDTGAGPGTRRIELLVSDGRETTAGTVFVEVIPTDQVSPIVNADHVRVVAGSTITVSPLANDISPTGEPLKLAQLQEAPAGTKIDLDRRAGTFTFSSDVPQTYYLDYGAIGGAALATSVIRIDVVEKSDPSVPPVVENDTALLRNGGSVTVAPLANDFDPAGGVLVLQDISLPATPGITATVVDHAYLQVNSTDQVPDNLTITYNVSNGTSTATGTVAVVRAAQDDTQPPVAQGDTAIVGAGDIITIPVLKNDYSPSRLPIKLASEVNTVGESLGTAWISDKTLRFKAGATPGPTTLTYTVTDDHGQRATGTVNLEVRATTAETNAPPHAESIEAQTVAGQELRIPVTLDGIDPDGDSVTLKGLDQTPKLGAAQVESTWITYTPAASVTGTDTFTYTVEDRYGAKATGTVRVGIAPAATTNSAPVAVDDVVTAKPGRTIAVDVISNDIDGDGDALTLAEDPVSDDPALKVGVRAGRVVVTLPDQEGVHTLRYTVTDSRGGSDTGTVTFQALNAAPLLAPIGVDDYAQVDKAEANGTIMVPVLDNDRDDDGSPWALSVSTNDPTAAVVGTDVRVTMQDQPHLVLYTITDQDGLSGNAVIQVPGKSSTPPRIDPATVPVHITQDQPSDVQLAGHVITRSGTSPTLVEGTSPRVTPGLSSATAQDGNTALHLVPEAGFSGTTSVTFEVTDGAAANPLHSTLTIPVVVDSSTNTPPVFTPTQVTVTAGGPSVSADLAAMTRDNDAGDLAAMTYTIGAAPTGFTVSQAGSQVTISSPQGTANDTQGTLSVTVSDGKSNPVTGSLPLRAVTEEDNQPLPTALSTSLESNGRPVSVDVSSLVSTTLPNPQIALVGSPAVTSGQGSASASGNSVTISPDAGFHGRIVVSFRVTDDPQKPNRTASGTIVVAVTGVPSAPTGVQASANSSSSALVSWAAAGDNGSAVTGYTVTEVGGAGSWNCNSSPCLASGLRAGGSYSFRVVAHSAAGDSAPSAPSAAINLTLRPQTPAAPSLVGGNGTLTVSWTAVPAIPGGVTYQVTLSPEVTGANPVSVPTASTSATFSSDQIKVGVPYHATVMAIPNDPNGQKSAVSASSASATAYSAPGKPGTPYGAFNSNDQIDLQWAAAAPNGSPVTYSVAVSGPGGPATYDTSSRTSLRVNASDRGTYTFTVTATNAAGSVSSEPWSVAHSTVPMAPTVPALNSNQVSGQLQLATASTPVSGKGWSAAELSIEYEMAQVGATGNPWPVPAGGGVFTGLTNGRSYVLRARAVGVDGTRSQPSSWSSPAIPVTTPRKGQVSCSTQDRSIVCTWSADTDTGLPTTYSVTANGEAISSNATGSTKKEFLKESGSLEVCVRTANQLGTNQSCGIGQIAAPPPQNDTPWAKCTLDGNTATCKWDVTWPHTHGVVYEVLDYDTGVQIASTPTGTLQRTLTRQHPTFGICAIRSVPYGRPCSYVRLP</sequence>
<keyword evidence="5" id="KW-0732">Signal</keyword>
<dbReference type="Pfam" id="PF00041">
    <property type="entry name" value="fn3"/>
    <property type="match status" value="1"/>
</dbReference>
<feature type="region of interest" description="Disordered" evidence="4">
    <location>
        <begin position="1817"/>
        <end position="1838"/>
    </location>
</feature>
<dbReference type="InterPro" id="IPR003961">
    <property type="entry name" value="FN3_dom"/>
</dbReference>
<keyword evidence="3" id="KW-0119">Carbohydrate metabolism</keyword>
<keyword evidence="3" id="KW-0624">Polysaccharide degradation</keyword>
<dbReference type="CDD" id="cd00063">
    <property type="entry name" value="FN3"/>
    <property type="match status" value="1"/>
</dbReference>
<dbReference type="Proteomes" id="UP000250006">
    <property type="component" value="Unassembled WGS sequence"/>
</dbReference>
<gene>
    <name evidence="7" type="ORF">NCTC11535_00780</name>
</gene>
<evidence type="ECO:0000256" key="3">
    <source>
        <dbReference type="ARBA" id="ARBA00023326"/>
    </source>
</evidence>
<dbReference type="PANTHER" id="PTHR13817:SF166">
    <property type="entry name" value="NEURONAL IGCAM-RELATED"/>
    <property type="match status" value="1"/>
</dbReference>
<feature type="domain" description="Fibronectin type-III" evidence="6">
    <location>
        <begin position="1649"/>
        <end position="1738"/>
    </location>
</feature>
<keyword evidence="8" id="KW-1185">Reference proteome</keyword>
<comment type="caution">
    <text evidence="7">The sequence shown here is derived from an EMBL/GenBank/DDBJ whole genome shotgun (WGS) entry which is preliminary data.</text>
</comment>
<dbReference type="SMART" id="SM00060">
    <property type="entry name" value="FN3"/>
    <property type="match status" value="5"/>
</dbReference>
<reference evidence="7 8" key="1">
    <citation type="submission" date="2018-06" db="EMBL/GenBank/DDBJ databases">
        <authorList>
            <consortium name="Pathogen Informatics"/>
            <person name="Doyle S."/>
        </authorList>
    </citation>
    <scope>NUCLEOTIDE SEQUENCE [LARGE SCALE GENOMIC DNA]</scope>
    <source>
        <strain evidence="7 8">NCTC11535</strain>
    </source>
</reference>
<dbReference type="InterPro" id="IPR013783">
    <property type="entry name" value="Ig-like_fold"/>
</dbReference>
<keyword evidence="1" id="KW-0677">Repeat</keyword>
<evidence type="ECO:0000256" key="1">
    <source>
        <dbReference type="ARBA" id="ARBA00022737"/>
    </source>
</evidence>
<evidence type="ECO:0000313" key="7">
    <source>
        <dbReference type="EMBL" id="SPT53121.1"/>
    </source>
</evidence>
<proteinExistence type="predicted"/>
<keyword evidence="2" id="KW-0326">Glycosidase</keyword>
<feature type="region of interest" description="Disordered" evidence="4">
    <location>
        <begin position="371"/>
        <end position="409"/>
    </location>
</feature>
<feature type="compositionally biased region" description="Polar residues" evidence="4">
    <location>
        <begin position="1320"/>
        <end position="1348"/>
    </location>
</feature>
<feature type="domain" description="Fibronectin type-III" evidence="6">
    <location>
        <begin position="1461"/>
        <end position="1549"/>
    </location>
</feature>
<feature type="signal peptide" evidence="5">
    <location>
        <begin position="1"/>
        <end position="35"/>
    </location>
</feature>
<dbReference type="RefSeq" id="WP_111836103.1">
    <property type="nucleotide sequence ID" value="NZ_UAPQ01000006.1"/>
</dbReference>
<feature type="region of interest" description="Disordered" evidence="4">
    <location>
        <begin position="1320"/>
        <end position="1376"/>
    </location>
</feature>
<feature type="chain" id="PRO_5046996571" evidence="5">
    <location>
        <begin position="36"/>
        <end position="2001"/>
    </location>
</feature>
<evidence type="ECO:0000313" key="8">
    <source>
        <dbReference type="Proteomes" id="UP000250006"/>
    </source>
</evidence>